<keyword evidence="2" id="KW-0472">Membrane</keyword>
<name>A0A4U0UC36_9PEZI</name>
<evidence type="ECO:0000313" key="4">
    <source>
        <dbReference type="Proteomes" id="UP000308549"/>
    </source>
</evidence>
<feature type="compositionally biased region" description="Polar residues" evidence="1">
    <location>
        <begin position="30"/>
        <end position="51"/>
    </location>
</feature>
<sequence length="215" mass="24134">MSSLDLEKSSIAHEQAPRRTVRDPEKAMHSGTNSPRRQPNIGDSISMTYSADDSDEDEEGRRLQEQNAFKILFFLSGPCLVLSAFNAVWTCISLIITVLTQPVRLCARRPSFGQQMGGLLGPALNLQLRAIYTPLAPHANEDMSYYSSTLLVVHILSPFLSFVLMFMAWVLAAYWLVSTMIGDPAGLDKRDDGRESVLSLRGCWEYWLMRSVKDE</sequence>
<keyword evidence="2" id="KW-1133">Transmembrane helix</keyword>
<evidence type="ECO:0000256" key="1">
    <source>
        <dbReference type="SAM" id="MobiDB-lite"/>
    </source>
</evidence>
<dbReference type="EMBL" id="NAJL01000004">
    <property type="protein sequence ID" value="TKA32824.1"/>
    <property type="molecule type" value="Genomic_DNA"/>
</dbReference>
<reference evidence="3 4" key="1">
    <citation type="submission" date="2017-03" db="EMBL/GenBank/DDBJ databases">
        <title>Genomes of endolithic fungi from Antarctica.</title>
        <authorList>
            <person name="Coleine C."/>
            <person name="Masonjones S."/>
            <person name="Stajich J.E."/>
        </authorList>
    </citation>
    <scope>NUCLEOTIDE SEQUENCE [LARGE SCALE GENOMIC DNA]</scope>
    <source>
        <strain evidence="3 4">CCFEE 6315</strain>
    </source>
</reference>
<comment type="caution">
    <text evidence="3">The sequence shown here is derived from an EMBL/GenBank/DDBJ whole genome shotgun (WGS) entry which is preliminary data.</text>
</comment>
<organism evidence="3 4">
    <name type="scientific">Salinomyces thailandicus</name>
    <dbReference type="NCBI Taxonomy" id="706561"/>
    <lineage>
        <taxon>Eukaryota</taxon>
        <taxon>Fungi</taxon>
        <taxon>Dikarya</taxon>
        <taxon>Ascomycota</taxon>
        <taxon>Pezizomycotina</taxon>
        <taxon>Dothideomycetes</taxon>
        <taxon>Dothideomycetidae</taxon>
        <taxon>Mycosphaerellales</taxon>
        <taxon>Teratosphaeriaceae</taxon>
        <taxon>Salinomyces</taxon>
    </lineage>
</organism>
<feature type="transmembrane region" description="Helical" evidence="2">
    <location>
        <begin position="71"/>
        <end position="99"/>
    </location>
</feature>
<accession>A0A4U0UC36</accession>
<dbReference type="AlphaFoldDB" id="A0A4U0UC36"/>
<feature type="compositionally biased region" description="Basic and acidic residues" evidence="1">
    <location>
        <begin position="1"/>
        <end position="28"/>
    </location>
</feature>
<dbReference type="Proteomes" id="UP000308549">
    <property type="component" value="Unassembled WGS sequence"/>
</dbReference>
<keyword evidence="2" id="KW-0812">Transmembrane</keyword>
<keyword evidence="4" id="KW-1185">Reference proteome</keyword>
<feature type="region of interest" description="Disordered" evidence="1">
    <location>
        <begin position="1"/>
        <end position="61"/>
    </location>
</feature>
<evidence type="ECO:0000256" key="2">
    <source>
        <dbReference type="SAM" id="Phobius"/>
    </source>
</evidence>
<gene>
    <name evidence="3" type="ORF">B0A50_01050</name>
</gene>
<dbReference type="OrthoDB" id="5420214at2759"/>
<proteinExistence type="predicted"/>
<evidence type="ECO:0000313" key="3">
    <source>
        <dbReference type="EMBL" id="TKA32824.1"/>
    </source>
</evidence>
<feature type="transmembrane region" description="Helical" evidence="2">
    <location>
        <begin position="151"/>
        <end position="177"/>
    </location>
</feature>
<protein>
    <submittedName>
        <fullName evidence="3">Uncharacterized protein</fullName>
    </submittedName>
</protein>